<dbReference type="PANTHER" id="PTHR33706:SF1">
    <property type="entry name" value="TPR REPEAT PROTEIN"/>
    <property type="match status" value="1"/>
</dbReference>
<comment type="caution">
    <text evidence="1">The sequence shown here is derived from an EMBL/GenBank/DDBJ whole genome shotgun (WGS) entry which is preliminary data.</text>
</comment>
<accession>A0A8S1Q194</accession>
<sequence>MNCPNHPQHKISVICIAHHQCQRKLCSECQYKHGGDLKEFLPLKVFLDKLQTKAQEFKLQTEEFKEQFPQKSIIKETKIFLKKKWKELKKSFNWINDNIENQDSIYFQLMNNQLLPQEYSYQDLETIVKILQGNKLIEWNKLKTHYFNQLQQANSWLKQETEKFTHTIDQKLQGILSSRKIQECVGLIQVDKSLTKTNFQIKNTQLNEIQYIWNGEILKTFIIYDLLSQPQIITNLEEIKNLHWKGELGQNFQKVGLWTAEWKNTKQIVCRGQYSMDGKKTGQWVETIKNFYDHAQIYEIGNYVNNLKQGIWKYRYDFENMGGGEYNDQELKIGYWIELKVAAQPLILKGEYDKGMKIGKWEIFQLSYQKLSIASGYYDKEGEGLKIGKWVDFNEGGFQDYQDDFVTYQGQYQKGKKLGRWEIKKDADKKFKSGFYENDLKIGRWAIFNDQYIPQCIYVGEYLNGIKAGRWHIQQKESNKYEKKFDYGVFRGGSSEIKIGKWLEYIDISLKFAYSGEYKDNKKVGLWTIIQTETKKVIGGGVYCTNGNQIKNGKWVELIDTHSASIVTYKNGKKIGRWGIYYLNYSMLPDESANHNGGCGSYKEGEDEIKIGKWIEIVQNGKQELREIGVYQEGRKIGQWNIDYWIYSDKKFELIGGGFYDEEGSGIKIGQWVELCCMFGDKFQILYNGQYRQGKKFGQWDILRQNGKAEQNKLQLRDTEQKLESRYEQLLEGFYNDSLINQKSEMKNNLYVGSRFNHKELFDLIGGGQYDINGLKIGHWVDFSNDFIESSQILCVGEYSNGEKVGRWDTWKIEDNQYTLICEGSYDIKGEIKIGNWREFDRKKRVSSQGKYQQNIKVGLWKEYQEDQLIGQKNYDEQGVKIFESREPIIQVGDFKGCKKVGKWEVYYKAKNEKYFEKIGGGSYHEDGNGMKTGNWVEISEEYNDQCKVIQQGQYQNDNKIGLWKEFDGKNLSQCSNYSEQGILIYESGNPQNVLYEGEYKNWKKVGRWDVYYKAKNEKYFEKIGGGSYHEDGNGMKTGNWVEISEEYNDQCKVIQQGQYQNDNKIGLWKEFDGKNQCRSINYDDEGNEIYKSGKPNKQLWMGQFKGNQKIGRWDISILSSNYKEIYKGGGSYDEQGDEIKLGKWIEPINDFEITYEGEYKNGRKIGRWDIVNNQYKTIIIGGGSYDDKGHEIKIGKWKEISENSAHTKYEGEYKNQKKIGLWKEYNEYGLCGCINYDDEGNEIQKSGIPQSMIWVGEFRGGKKVGRWNFEKLRDNPQIEKIGGSYDEQGNKIGIWIEYNRRQIDDLEFFYKGEYHRGKKVGKWSQTCCANISENLFFSFGGCYNDRGEQVGEWSEFIYDFQIILSGQYRKGKKVGKWDIKQWNSDGLQNDFGGGAYDYTGLARKVGKWSELFDSMLFCSSVKYTGDYENGVKVGYWNILVKNLYQDYQTIGGGIYNYGVQNGAWIELNENFNDEFQIIQQGQYIQGKKVGKWDILYKKFNEHQFIQIAGGSYDNKSQNFKEGIWFELSDGFWENYQILYFGQYANGKKVGKWKCFEIDITKIEQKGQNNMIELLNGFYNESQIIYDVNLIQKREDYRFQMLSNFNSIGEGSYDLGGDEVKIGKWVEISDSSTEITYEGVYLNQKKIGLWKEYNENGLCGCINYDDEGNEIYKSGIPLSTLWVGEFKGIKKIGRWDLYIEEYSNFVNYGGGLYDEGGDEIKIGKWSELMNDLKITYEGEYHNGRKVGRWDMIFQKKTIGGGLYSEGGEEIKIGKWIEISENSDEIRYEGEYKNNIKIGLWVEHIYSQKIFKNLSVNYDDEGNEIYRSGNPKNQLWIGQFKGGKKFGRWEIYFRINVNKKFFKIGEGSYDEEGNGMKVGEWIEINERMNYLFQTIPKVQHGEYKAGKKIGFWKQYKYTFNNFQTVNKMLEGCINYDDQGGEIYKSIKPSQILIIGEIKCCKKVGNWEILNWFGKEYKSIGGGSYFQGMKIGKWTEILDDFDKDFQMVYIGEYNNGKKVGRWDIRDIEKCQKNFIGGGSYDDDGVEIKIGKWIELINSQIALQGDYENGKKIGRWNIIELPDGKIKNELGSYYGKDEIKQGKWFDITKISSQDYLYGEYLFGAKIGRWEGAWSGYGGDYDSEGSGQKVGRWLESFQMDDRILYKGYYKNGKKVGKWDIYNDCNDNKNFIGFGQYSEGINEIKIGKWFEFDEWLVQYSGEYNNGKKVGRWDIKLPDTKIQGGGSYDGAGNEIMIGDWVSPCKQSKKDFLIIQKGGYKQGKKVGLWKFLWENNLIGQGAYDESGDEIKIGKWIILSEFSLKRKQLTFIGEYRNGKKVGLWQEMIKENKLTKLDEYYYDY</sequence>
<dbReference type="CDD" id="cd19756">
    <property type="entry name" value="Bbox2"/>
    <property type="match status" value="1"/>
</dbReference>
<dbReference type="EMBL" id="CAJJDM010000144">
    <property type="protein sequence ID" value="CAD8109166.1"/>
    <property type="molecule type" value="Genomic_DNA"/>
</dbReference>
<protein>
    <submittedName>
        <fullName evidence="1">Uncharacterized protein</fullName>
    </submittedName>
</protein>
<dbReference type="PANTHER" id="PTHR33706">
    <property type="entry name" value="MORN VARIANT REPEAT PROTEIN"/>
    <property type="match status" value="1"/>
</dbReference>
<dbReference type="Proteomes" id="UP000688137">
    <property type="component" value="Unassembled WGS sequence"/>
</dbReference>
<evidence type="ECO:0000313" key="2">
    <source>
        <dbReference type="Proteomes" id="UP000688137"/>
    </source>
</evidence>
<name>A0A8S1Q194_PARPR</name>
<organism evidence="1 2">
    <name type="scientific">Paramecium primaurelia</name>
    <dbReference type="NCBI Taxonomy" id="5886"/>
    <lineage>
        <taxon>Eukaryota</taxon>
        <taxon>Sar</taxon>
        <taxon>Alveolata</taxon>
        <taxon>Ciliophora</taxon>
        <taxon>Intramacronucleata</taxon>
        <taxon>Oligohymenophorea</taxon>
        <taxon>Peniculida</taxon>
        <taxon>Parameciidae</taxon>
        <taxon>Paramecium</taxon>
    </lineage>
</organism>
<gene>
    <name evidence="1" type="ORF">PPRIM_AZ9-3.1.T1400007</name>
</gene>
<evidence type="ECO:0000313" key="1">
    <source>
        <dbReference type="EMBL" id="CAD8109166.1"/>
    </source>
</evidence>
<keyword evidence="2" id="KW-1185">Reference proteome</keyword>
<reference evidence="1" key="1">
    <citation type="submission" date="2021-01" db="EMBL/GenBank/DDBJ databases">
        <authorList>
            <consortium name="Genoscope - CEA"/>
            <person name="William W."/>
        </authorList>
    </citation>
    <scope>NUCLEOTIDE SEQUENCE</scope>
</reference>
<proteinExistence type="predicted"/>